<evidence type="ECO:0000256" key="8">
    <source>
        <dbReference type="ARBA" id="ARBA00022840"/>
    </source>
</evidence>
<dbReference type="PROSITE" id="PS50885">
    <property type="entry name" value="HAMP"/>
    <property type="match status" value="1"/>
</dbReference>
<dbReference type="InterPro" id="IPR003661">
    <property type="entry name" value="HisK_dim/P_dom"/>
</dbReference>
<dbReference type="EMBL" id="SGBD01000001">
    <property type="protein sequence ID" value="RZD14720.1"/>
    <property type="molecule type" value="Genomic_DNA"/>
</dbReference>
<dbReference type="PANTHER" id="PTHR43065">
    <property type="entry name" value="SENSOR HISTIDINE KINASE"/>
    <property type="match status" value="1"/>
</dbReference>
<proteinExistence type="predicted"/>
<feature type="transmembrane region" description="Helical" evidence="10">
    <location>
        <begin position="49"/>
        <end position="74"/>
    </location>
</feature>
<evidence type="ECO:0000313" key="14">
    <source>
        <dbReference type="Proteomes" id="UP000320813"/>
    </source>
</evidence>
<keyword evidence="7" id="KW-0418">Kinase</keyword>
<feature type="domain" description="Histidine kinase" evidence="11">
    <location>
        <begin position="409"/>
        <end position="632"/>
    </location>
</feature>
<dbReference type="NCBIfam" id="TIGR00229">
    <property type="entry name" value="sensory_box"/>
    <property type="match status" value="1"/>
</dbReference>
<dbReference type="InterPro" id="IPR000014">
    <property type="entry name" value="PAS"/>
</dbReference>
<keyword evidence="8" id="KW-0067">ATP-binding</keyword>
<comment type="caution">
    <text evidence="13">The sequence shown here is derived from an EMBL/GenBank/DDBJ whole genome shotgun (WGS) entry which is preliminary data.</text>
</comment>
<dbReference type="SMART" id="SM00387">
    <property type="entry name" value="HATPase_c"/>
    <property type="match status" value="1"/>
</dbReference>
<dbReference type="PROSITE" id="PS50109">
    <property type="entry name" value="HIS_KIN"/>
    <property type="match status" value="1"/>
</dbReference>
<dbReference type="PIRSF" id="PIRSF037532">
    <property type="entry name" value="STHK_NtrY"/>
    <property type="match status" value="1"/>
</dbReference>
<name>A0A519BBR2_9DELT</name>
<dbReference type="SMART" id="SM00091">
    <property type="entry name" value="PAS"/>
    <property type="match status" value="1"/>
</dbReference>
<accession>A0A519BBR2</accession>
<organism evidence="13 14">
    <name type="scientific">Candidatus Acidulodesulfobacterium ferriphilum</name>
    <dbReference type="NCBI Taxonomy" id="2597223"/>
    <lineage>
        <taxon>Bacteria</taxon>
        <taxon>Deltaproteobacteria</taxon>
        <taxon>Candidatus Acidulodesulfobacterales</taxon>
        <taxon>Candidatus Acidulodesulfobacterium</taxon>
    </lineage>
</organism>
<dbReference type="InterPro" id="IPR035965">
    <property type="entry name" value="PAS-like_dom_sf"/>
</dbReference>
<dbReference type="Pfam" id="PF00989">
    <property type="entry name" value="PAS"/>
    <property type="match status" value="1"/>
</dbReference>
<keyword evidence="10" id="KW-1133">Transmembrane helix</keyword>
<evidence type="ECO:0000256" key="1">
    <source>
        <dbReference type="ARBA" id="ARBA00000085"/>
    </source>
</evidence>
<evidence type="ECO:0000313" key="13">
    <source>
        <dbReference type="EMBL" id="RZD14720.1"/>
    </source>
</evidence>
<dbReference type="Proteomes" id="UP000320813">
    <property type="component" value="Unassembled WGS sequence"/>
</dbReference>
<feature type="transmembrane region" description="Helical" evidence="10">
    <location>
        <begin position="94"/>
        <end position="119"/>
    </location>
</feature>
<dbReference type="Pfam" id="PF00672">
    <property type="entry name" value="HAMP"/>
    <property type="match status" value="1"/>
</dbReference>
<dbReference type="Gene3D" id="1.10.287.130">
    <property type="match status" value="1"/>
</dbReference>
<keyword evidence="5" id="KW-0808">Transferase</keyword>
<dbReference type="Gene3D" id="3.30.450.20">
    <property type="entry name" value="PAS domain"/>
    <property type="match status" value="1"/>
</dbReference>
<dbReference type="SUPFAM" id="SSF55785">
    <property type="entry name" value="PYP-like sensor domain (PAS domain)"/>
    <property type="match status" value="1"/>
</dbReference>
<dbReference type="SMART" id="SM00304">
    <property type="entry name" value="HAMP"/>
    <property type="match status" value="1"/>
</dbReference>
<dbReference type="Pfam" id="PF00512">
    <property type="entry name" value="HisKA"/>
    <property type="match status" value="1"/>
</dbReference>
<keyword evidence="10" id="KW-0812">Transmembrane</keyword>
<evidence type="ECO:0000256" key="6">
    <source>
        <dbReference type="ARBA" id="ARBA00022741"/>
    </source>
</evidence>
<evidence type="ECO:0000256" key="5">
    <source>
        <dbReference type="ARBA" id="ARBA00022679"/>
    </source>
</evidence>
<dbReference type="InterPro" id="IPR004358">
    <property type="entry name" value="Sig_transdc_His_kin-like_C"/>
</dbReference>
<comment type="subcellular location">
    <subcellularLocation>
        <location evidence="2">Membrane</location>
    </subcellularLocation>
</comment>
<dbReference type="SUPFAM" id="SSF158472">
    <property type="entry name" value="HAMP domain-like"/>
    <property type="match status" value="1"/>
</dbReference>
<keyword evidence="6" id="KW-0547">Nucleotide-binding</keyword>
<evidence type="ECO:0000256" key="4">
    <source>
        <dbReference type="ARBA" id="ARBA00022553"/>
    </source>
</evidence>
<evidence type="ECO:0000256" key="2">
    <source>
        <dbReference type="ARBA" id="ARBA00004370"/>
    </source>
</evidence>
<sequence>MKDKGKSIEKIRIRREIIFIIVTVFLIIISTFAEIRMISFTNTSLTSKIIVYAYINITVILFLFMLFLVIRNVIKLLIERKMKVTGAKLRTKLVSLFVIVSLVPSVFMFVVIVATGFAANIINKWYAPKIEKAMDYSIDIARFYHKHNAGGQEKIVRKIYWLSNFYKEYSQIRFMKNPMETTYLIFFSIFTLIILFISLWVGFYLSKKLTKPIIDLVEGTKKVAAGNLDTSVPAGSDDEIGMLIDSFNVMAKDLSKNKQVIEKANLDLRKVNEEIDRRRKYMEIILKNIHAGVIAIDKTGKIRNINNAAENMFDLNSKKSVNLHYKDVFDKTAFSDIRGMIKDLAGEDKESITKEVKLNVKSGVKVYIVNLTVMKDELNNYIGFIIVLNDTTDMMKAQRVAAWEEVAKRMAHEIKNPLTPIKLSAERLKRKFGGKAGNEDLIFNEMVDTIIKEVGDLKNLVDEFSLYARLPEANFEYINVNYLINDVVPLYKNAHKDIEFITNLDGDLPEVYIDKQQMKRAFMNIIDNGVYSVLLKRQGRKESAGYSGRITISTKKDADKNIVRIVFADNGTGMEGEVMQNMYEPYFSTKQGGTGLGLAITKNIMVENNAQIRAENNEDGGASFIIELKPGEGRVKIK</sequence>
<dbReference type="SUPFAM" id="SSF55874">
    <property type="entry name" value="ATPase domain of HSP90 chaperone/DNA topoisomerase II/histidine kinase"/>
    <property type="match status" value="1"/>
</dbReference>
<dbReference type="CDD" id="cd06225">
    <property type="entry name" value="HAMP"/>
    <property type="match status" value="1"/>
</dbReference>
<dbReference type="PRINTS" id="PR00344">
    <property type="entry name" value="BCTRLSENSOR"/>
</dbReference>
<dbReference type="InterPro" id="IPR036890">
    <property type="entry name" value="HATPase_C_sf"/>
</dbReference>
<dbReference type="InterPro" id="IPR036097">
    <property type="entry name" value="HisK_dim/P_sf"/>
</dbReference>
<reference evidence="13 14" key="1">
    <citation type="submission" date="2019-01" db="EMBL/GenBank/DDBJ databases">
        <title>Insights into ecological role of a new deltaproteobacterial order Candidatus Sinidesulfobacterales (Sva0485) by metagenomics and metatranscriptomics.</title>
        <authorList>
            <person name="Tan S."/>
            <person name="Liu J."/>
            <person name="Fang Y."/>
            <person name="Hedlund B.P."/>
            <person name="Lian Z.H."/>
            <person name="Huang L.Y."/>
            <person name="Li J.T."/>
            <person name="Huang L.N."/>
            <person name="Li W.J."/>
            <person name="Jiang H.C."/>
            <person name="Dong H.L."/>
            <person name="Shu W.S."/>
        </authorList>
    </citation>
    <scope>NUCLEOTIDE SEQUENCE [LARGE SCALE GENOMIC DNA]</scope>
    <source>
        <strain evidence="13">AP3</strain>
    </source>
</reference>
<dbReference type="AlphaFoldDB" id="A0A519BBR2"/>
<dbReference type="InterPro" id="IPR013767">
    <property type="entry name" value="PAS_fold"/>
</dbReference>
<keyword evidence="10" id="KW-0472">Membrane</keyword>
<dbReference type="CDD" id="cd00082">
    <property type="entry name" value="HisKA"/>
    <property type="match status" value="1"/>
</dbReference>
<evidence type="ECO:0000259" key="11">
    <source>
        <dbReference type="PROSITE" id="PS50109"/>
    </source>
</evidence>
<dbReference type="GO" id="GO:0006355">
    <property type="term" value="P:regulation of DNA-templated transcription"/>
    <property type="evidence" value="ECO:0007669"/>
    <property type="project" value="InterPro"/>
</dbReference>
<gene>
    <name evidence="13" type="ORF">EVJ47_00065</name>
</gene>
<dbReference type="Gene3D" id="3.30.565.10">
    <property type="entry name" value="Histidine kinase-like ATPase, C-terminal domain"/>
    <property type="match status" value="1"/>
</dbReference>
<evidence type="ECO:0000256" key="7">
    <source>
        <dbReference type="ARBA" id="ARBA00022777"/>
    </source>
</evidence>
<feature type="transmembrane region" description="Helical" evidence="10">
    <location>
        <begin position="183"/>
        <end position="205"/>
    </location>
</feature>
<dbReference type="InterPro" id="IPR003660">
    <property type="entry name" value="HAMP_dom"/>
</dbReference>
<keyword evidence="9" id="KW-0902">Two-component regulatory system</keyword>
<dbReference type="InterPro" id="IPR017232">
    <property type="entry name" value="NtrY"/>
</dbReference>
<dbReference type="PANTHER" id="PTHR43065:SF10">
    <property type="entry name" value="PEROXIDE STRESS-ACTIVATED HISTIDINE KINASE MAK3"/>
    <property type="match status" value="1"/>
</dbReference>
<evidence type="ECO:0000256" key="3">
    <source>
        <dbReference type="ARBA" id="ARBA00012438"/>
    </source>
</evidence>
<dbReference type="GO" id="GO:0005524">
    <property type="term" value="F:ATP binding"/>
    <property type="evidence" value="ECO:0007669"/>
    <property type="project" value="UniProtKB-KW"/>
</dbReference>
<dbReference type="CDD" id="cd00130">
    <property type="entry name" value="PAS"/>
    <property type="match status" value="1"/>
</dbReference>
<evidence type="ECO:0000259" key="12">
    <source>
        <dbReference type="PROSITE" id="PS50885"/>
    </source>
</evidence>
<dbReference type="Gene3D" id="6.10.340.10">
    <property type="match status" value="1"/>
</dbReference>
<evidence type="ECO:0000256" key="9">
    <source>
        <dbReference type="ARBA" id="ARBA00023012"/>
    </source>
</evidence>
<comment type="catalytic activity">
    <reaction evidence="1">
        <text>ATP + protein L-histidine = ADP + protein N-phospho-L-histidine.</text>
        <dbReference type="EC" id="2.7.13.3"/>
    </reaction>
</comment>
<dbReference type="InterPro" id="IPR003594">
    <property type="entry name" value="HATPase_dom"/>
</dbReference>
<dbReference type="InterPro" id="IPR005467">
    <property type="entry name" value="His_kinase_dom"/>
</dbReference>
<dbReference type="Pfam" id="PF02518">
    <property type="entry name" value="HATPase_c"/>
    <property type="match status" value="1"/>
</dbReference>
<evidence type="ECO:0000256" key="10">
    <source>
        <dbReference type="SAM" id="Phobius"/>
    </source>
</evidence>
<dbReference type="GO" id="GO:0000155">
    <property type="term" value="F:phosphorelay sensor kinase activity"/>
    <property type="evidence" value="ECO:0007669"/>
    <property type="project" value="InterPro"/>
</dbReference>
<protein>
    <recommendedName>
        <fullName evidence="3">histidine kinase</fullName>
        <ecNumber evidence="3">2.7.13.3</ecNumber>
    </recommendedName>
</protein>
<keyword evidence="4" id="KW-0597">Phosphoprotein</keyword>
<feature type="transmembrane region" description="Helical" evidence="10">
    <location>
        <begin position="16"/>
        <end position="37"/>
    </location>
</feature>
<dbReference type="EC" id="2.7.13.3" evidence="3"/>
<dbReference type="SMART" id="SM00388">
    <property type="entry name" value="HisKA"/>
    <property type="match status" value="1"/>
</dbReference>
<dbReference type="GO" id="GO:0016020">
    <property type="term" value="C:membrane"/>
    <property type="evidence" value="ECO:0007669"/>
    <property type="project" value="UniProtKB-SubCell"/>
</dbReference>
<feature type="domain" description="HAMP" evidence="12">
    <location>
        <begin position="207"/>
        <end position="259"/>
    </location>
</feature>
<dbReference type="SUPFAM" id="SSF47384">
    <property type="entry name" value="Homodimeric domain of signal transducing histidine kinase"/>
    <property type="match status" value="1"/>
</dbReference>